<organism evidence="1 2">
    <name type="scientific">Halalkalibacter krulwichiae</name>
    <dbReference type="NCBI Taxonomy" id="199441"/>
    <lineage>
        <taxon>Bacteria</taxon>
        <taxon>Bacillati</taxon>
        <taxon>Bacillota</taxon>
        <taxon>Bacilli</taxon>
        <taxon>Bacillales</taxon>
        <taxon>Bacillaceae</taxon>
        <taxon>Halalkalibacter</taxon>
    </lineage>
</organism>
<proteinExistence type="predicted"/>
<dbReference type="RefSeq" id="WP_066150717.1">
    <property type="nucleotide sequence ID" value="NZ_CP020814.1"/>
</dbReference>
<protein>
    <recommendedName>
        <fullName evidence="3">GAF domain-containing protein</fullName>
    </recommendedName>
</protein>
<dbReference type="EMBL" id="CP020814">
    <property type="protein sequence ID" value="ARK31164.1"/>
    <property type="molecule type" value="Genomic_DNA"/>
</dbReference>
<reference evidence="1 2" key="1">
    <citation type="submission" date="2017-04" db="EMBL/GenBank/DDBJ databases">
        <title>Bacillus krulwichiae AM31D Genome sequencing and assembly.</title>
        <authorList>
            <person name="Krulwich T.A."/>
            <person name="Anastor L."/>
            <person name="Ehrlich R."/>
            <person name="Ehrlich G.D."/>
            <person name="Janto B."/>
        </authorList>
    </citation>
    <scope>NUCLEOTIDE SEQUENCE [LARGE SCALE GENOMIC DNA]</scope>
    <source>
        <strain evidence="1 2">AM31D</strain>
    </source>
</reference>
<gene>
    <name evidence="1" type="ORF">BkAM31D_15615</name>
</gene>
<accession>A0A1X9MET7</accession>
<dbReference type="AlphaFoldDB" id="A0A1X9MET7"/>
<evidence type="ECO:0000313" key="2">
    <source>
        <dbReference type="Proteomes" id="UP000193006"/>
    </source>
</evidence>
<dbReference type="STRING" id="199441.BkAM31D_15615"/>
<sequence>MDKSKFLDELRLELGLVRDHVKTLPSFYFGVTREIAKRMKKNSSISIYETTEQSFVMKACAGPSYLDRSIPFGAGILSSVAIKGKLVVLDEKAMQKIFMPFYQNHHLLGIIVGHIPKENYLLTEDDLVFVKEVGRFIEVQHEIFNSR</sequence>
<name>A0A1X9MET7_9BACI</name>
<dbReference type="Proteomes" id="UP000193006">
    <property type="component" value="Chromosome"/>
</dbReference>
<keyword evidence="2" id="KW-1185">Reference proteome</keyword>
<dbReference type="KEGG" id="bkw:BkAM31D_15615"/>
<evidence type="ECO:0008006" key="3">
    <source>
        <dbReference type="Google" id="ProtNLM"/>
    </source>
</evidence>
<evidence type="ECO:0000313" key="1">
    <source>
        <dbReference type="EMBL" id="ARK31164.1"/>
    </source>
</evidence>
<dbReference type="SUPFAM" id="SSF55781">
    <property type="entry name" value="GAF domain-like"/>
    <property type="match status" value="1"/>
</dbReference>